<organism evidence="1 2">
    <name type="scientific">Alkalihalobacillus alcalophilus ATCC 27647 = CGMCC 1.3604</name>
    <dbReference type="NCBI Taxonomy" id="1218173"/>
    <lineage>
        <taxon>Bacteria</taxon>
        <taxon>Bacillati</taxon>
        <taxon>Bacillota</taxon>
        <taxon>Bacilli</taxon>
        <taxon>Bacillales</taxon>
        <taxon>Bacillaceae</taxon>
        <taxon>Alkalihalobacillus</taxon>
    </lineage>
</organism>
<name>A0A4S4JWC5_ALKAL</name>
<dbReference type="AlphaFoldDB" id="A0A4S4JWC5"/>
<proteinExistence type="predicted"/>
<dbReference type="EMBL" id="JALP01000284">
    <property type="protein sequence ID" value="THG88950.1"/>
    <property type="molecule type" value="Genomic_DNA"/>
</dbReference>
<evidence type="ECO:0000313" key="1">
    <source>
        <dbReference type="EMBL" id="THG88950.1"/>
    </source>
</evidence>
<accession>A0A4S4JWC5</accession>
<protein>
    <submittedName>
        <fullName evidence="1">Uncharacterized protein</fullName>
    </submittedName>
</protein>
<reference evidence="1 2" key="1">
    <citation type="submission" date="2014-01" db="EMBL/GenBank/DDBJ databases">
        <title>Draft genome sequencing of Bacillus alcalophilus CGMCC 1.3604.</title>
        <authorList>
            <person name="Yang J."/>
            <person name="Diao L."/>
            <person name="Yang S."/>
        </authorList>
    </citation>
    <scope>NUCLEOTIDE SEQUENCE [LARGE SCALE GENOMIC DNA]</scope>
    <source>
        <strain evidence="1 2">CGMCC 1.3604</strain>
    </source>
</reference>
<sequence>MKQKVEQFLNIKKKGRTSRLSTNKHTAMLKIEDY</sequence>
<evidence type="ECO:0000313" key="2">
    <source>
        <dbReference type="Proteomes" id="UP000297014"/>
    </source>
</evidence>
<dbReference type="Proteomes" id="UP000297014">
    <property type="component" value="Unassembled WGS sequence"/>
</dbReference>
<gene>
    <name evidence="1" type="ORF">AJ85_20390</name>
</gene>
<comment type="caution">
    <text evidence="1">The sequence shown here is derived from an EMBL/GenBank/DDBJ whole genome shotgun (WGS) entry which is preliminary data.</text>
</comment>